<dbReference type="GO" id="GO:0009507">
    <property type="term" value="C:chloroplast"/>
    <property type="evidence" value="ECO:0007669"/>
    <property type="project" value="TreeGrafter"/>
</dbReference>
<reference evidence="2" key="2">
    <citation type="journal article" date="2015" name="Data Brief">
        <title>Shoot transcriptome of the giant reed, Arundo donax.</title>
        <authorList>
            <person name="Barrero R.A."/>
            <person name="Guerrero F.D."/>
            <person name="Moolhuijzen P."/>
            <person name="Goolsby J.A."/>
            <person name="Tidwell J."/>
            <person name="Bellgard S.E."/>
            <person name="Bellgard M.I."/>
        </authorList>
    </citation>
    <scope>NUCLEOTIDE SEQUENCE</scope>
    <source>
        <tissue evidence="2">Shoot tissue taken approximately 20 cm above the soil surface</tissue>
    </source>
</reference>
<feature type="compositionally biased region" description="Low complexity" evidence="1">
    <location>
        <begin position="44"/>
        <end position="53"/>
    </location>
</feature>
<feature type="region of interest" description="Disordered" evidence="1">
    <location>
        <begin position="44"/>
        <end position="72"/>
    </location>
</feature>
<feature type="compositionally biased region" description="Pro residues" evidence="1">
    <location>
        <begin position="10"/>
        <end position="21"/>
    </location>
</feature>
<proteinExistence type="predicted"/>
<dbReference type="EMBL" id="GBRH01219560">
    <property type="protein sequence ID" value="JAD78335.1"/>
    <property type="molecule type" value="Transcribed_RNA"/>
</dbReference>
<dbReference type="PANTHER" id="PTHR37764">
    <property type="entry name" value="KETOSE/ALDOSE ISOMERASE, PUTATIVE (MOG1/PSBP/DUF1795-LIKE PHOTOSYSTEM II REACTION CENTER PSBP FAMILY PROTEIN)-RELATED"/>
    <property type="match status" value="1"/>
</dbReference>
<feature type="compositionally biased region" description="Pro residues" evidence="1">
    <location>
        <begin position="54"/>
        <end position="66"/>
    </location>
</feature>
<protein>
    <submittedName>
        <fullName evidence="2">Uncharacterized protein</fullName>
    </submittedName>
</protein>
<sequence>MAPAAVLPLAPSPPHPNPPRRPLCRCGASRRGFTIHTSIAIASASASAAAEAPSPSPPPTTPPSKPDVPVLGGIANTKSWSQYYGSGFSIRVPPSFDDILEPEDYNAGTTYYGDKAKPRAYAARFASPDR</sequence>
<evidence type="ECO:0000313" key="2">
    <source>
        <dbReference type="EMBL" id="JAD78335.1"/>
    </source>
</evidence>
<dbReference type="AlphaFoldDB" id="A0A0A9CY59"/>
<feature type="region of interest" description="Disordered" evidence="1">
    <location>
        <begin position="1"/>
        <end position="25"/>
    </location>
</feature>
<accession>A0A0A9CY59</accession>
<dbReference type="PANTHER" id="PTHR37764:SF1">
    <property type="entry name" value="KETOSE_ALDOSE ISOMERASE, PUTATIVE (MOG1_PSBP_DUF1795-LIKE PHOTOSYSTEM II REACTION CENTER PSBP FAMILY PROTEIN)-RELATED"/>
    <property type="match status" value="1"/>
</dbReference>
<name>A0A0A9CY59_ARUDO</name>
<evidence type="ECO:0000256" key="1">
    <source>
        <dbReference type="SAM" id="MobiDB-lite"/>
    </source>
</evidence>
<organism evidence="2">
    <name type="scientific">Arundo donax</name>
    <name type="common">Giant reed</name>
    <name type="synonym">Donax arundinaceus</name>
    <dbReference type="NCBI Taxonomy" id="35708"/>
    <lineage>
        <taxon>Eukaryota</taxon>
        <taxon>Viridiplantae</taxon>
        <taxon>Streptophyta</taxon>
        <taxon>Embryophyta</taxon>
        <taxon>Tracheophyta</taxon>
        <taxon>Spermatophyta</taxon>
        <taxon>Magnoliopsida</taxon>
        <taxon>Liliopsida</taxon>
        <taxon>Poales</taxon>
        <taxon>Poaceae</taxon>
        <taxon>PACMAD clade</taxon>
        <taxon>Arundinoideae</taxon>
        <taxon>Arundineae</taxon>
        <taxon>Arundo</taxon>
    </lineage>
</organism>
<reference evidence="2" key="1">
    <citation type="submission" date="2014-09" db="EMBL/GenBank/DDBJ databases">
        <authorList>
            <person name="Magalhaes I.L.F."/>
            <person name="Oliveira U."/>
            <person name="Santos F.R."/>
            <person name="Vidigal T.H.D.A."/>
            <person name="Brescovit A.D."/>
            <person name="Santos A.J."/>
        </authorList>
    </citation>
    <scope>NUCLEOTIDE SEQUENCE</scope>
    <source>
        <tissue evidence="2">Shoot tissue taken approximately 20 cm above the soil surface</tissue>
    </source>
</reference>